<dbReference type="Proteomes" id="UP001595803">
    <property type="component" value="Unassembled WGS sequence"/>
</dbReference>
<feature type="transmembrane region" description="Helical" evidence="7">
    <location>
        <begin position="292"/>
        <end position="318"/>
    </location>
</feature>
<comment type="similarity">
    <text evidence="7">Belongs to the binding-protein-dependent transport system permease family.</text>
</comment>
<evidence type="ECO:0000256" key="2">
    <source>
        <dbReference type="ARBA" id="ARBA00022448"/>
    </source>
</evidence>
<evidence type="ECO:0000256" key="5">
    <source>
        <dbReference type="ARBA" id="ARBA00022989"/>
    </source>
</evidence>
<dbReference type="InterPro" id="IPR035906">
    <property type="entry name" value="MetI-like_sf"/>
</dbReference>
<feature type="transmembrane region" description="Helical" evidence="7">
    <location>
        <begin position="102"/>
        <end position="127"/>
    </location>
</feature>
<evidence type="ECO:0000259" key="8">
    <source>
        <dbReference type="PROSITE" id="PS50928"/>
    </source>
</evidence>
<feature type="transmembrane region" description="Helical" evidence="7">
    <location>
        <begin position="188"/>
        <end position="209"/>
    </location>
</feature>
<feature type="transmembrane region" description="Helical" evidence="7">
    <location>
        <begin position="246"/>
        <end position="272"/>
    </location>
</feature>
<dbReference type="PANTHER" id="PTHR43163:SF6">
    <property type="entry name" value="DIPEPTIDE TRANSPORT SYSTEM PERMEASE PROTEIN DPPB-RELATED"/>
    <property type="match status" value="1"/>
</dbReference>
<dbReference type="PROSITE" id="PS50928">
    <property type="entry name" value="ABC_TM1"/>
    <property type="match status" value="1"/>
</dbReference>
<accession>A0ABV7ZEB3</accession>
<reference evidence="10" key="1">
    <citation type="journal article" date="2019" name="Int. J. Syst. Evol. Microbiol.">
        <title>The Global Catalogue of Microorganisms (GCM) 10K type strain sequencing project: providing services to taxonomists for standard genome sequencing and annotation.</title>
        <authorList>
            <consortium name="The Broad Institute Genomics Platform"/>
            <consortium name="The Broad Institute Genome Sequencing Center for Infectious Disease"/>
            <person name="Wu L."/>
            <person name="Ma J."/>
        </authorList>
    </citation>
    <scope>NUCLEOTIDE SEQUENCE [LARGE SCALE GENOMIC DNA]</scope>
    <source>
        <strain evidence="10">CCTCC AB 2017081</strain>
    </source>
</reference>
<keyword evidence="10" id="KW-1185">Reference proteome</keyword>
<dbReference type="InterPro" id="IPR000515">
    <property type="entry name" value="MetI-like"/>
</dbReference>
<evidence type="ECO:0000256" key="6">
    <source>
        <dbReference type="ARBA" id="ARBA00023136"/>
    </source>
</evidence>
<evidence type="ECO:0000256" key="3">
    <source>
        <dbReference type="ARBA" id="ARBA00022475"/>
    </source>
</evidence>
<evidence type="ECO:0000256" key="1">
    <source>
        <dbReference type="ARBA" id="ARBA00004651"/>
    </source>
</evidence>
<feature type="transmembrane region" description="Helical" evidence="7">
    <location>
        <begin position="139"/>
        <end position="161"/>
    </location>
</feature>
<dbReference type="Gene3D" id="1.10.3720.10">
    <property type="entry name" value="MetI-like"/>
    <property type="match status" value="1"/>
</dbReference>
<protein>
    <submittedName>
        <fullName evidence="9">ABC transporter permease</fullName>
    </submittedName>
</protein>
<evidence type="ECO:0000256" key="7">
    <source>
        <dbReference type="RuleBase" id="RU363032"/>
    </source>
</evidence>
<feature type="domain" description="ABC transmembrane type-1" evidence="8">
    <location>
        <begin position="100"/>
        <end position="311"/>
    </location>
</feature>
<organism evidence="9 10">
    <name type="scientific">Deinococcus rufus</name>
    <dbReference type="NCBI Taxonomy" id="2136097"/>
    <lineage>
        <taxon>Bacteria</taxon>
        <taxon>Thermotogati</taxon>
        <taxon>Deinococcota</taxon>
        <taxon>Deinococci</taxon>
        <taxon>Deinococcales</taxon>
        <taxon>Deinococcaceae</taxon>
        <taxon>Deinococcus</taxon>
    </lineage>
</organism>
<keyword evidence="6 7" id="KW-0472">Membrane</keyword>
<keyword evidence="3" id="KW-1003">Cell membrane</keyword>
<name>A0ABV7ZEB3_9DEIO</name>
<dbReference type="PANTHER" id="PTHR43163">
    <property type="entry name" value="DIPEPTIDE TRANSPORT SYSTEM PERMEASE PROTEIN DPPB-RELATED"/>
    <property type="match status" value="1"/>
</dbReference>
<dbReference type="Pfam" id="PF00528">
    <property type="entry name" value="BPD_transp_1"/>
    <property type="match status" value="1"/>
</dbReference>
<proteinExistence type="inferred from homology"/>
<keyword evidence="2 7" id="KW-0813">Transport</keyword>
<evidence type="ECO:0000313" key="9">
    <source>
        <dbReference type="EMBL" id="MFC3835716.1"/>
    </source>
</evidence>
<evidence type="ECO:0000256" key="4">
    <source>
        <dbReference type="ARBA" id="ARBA00022692"/>
    </source>
</evidence>
<dbReference type="CDD" id="cd06261">
    <property type="entry name" value="TM_PBP2"/>
    <property type="match status" value="1"/>
</dbReference>
<dbReference type="SUPFAM" id="SSF161098">
    <property type="entry name" value="MetI-like"/>
    <property type="match status" value="1"/>
</dbReference>
<sequence>MAYILRKLGFLIFTLWVAATLNFVLPRLVPGDPVGAMLAKYQGKLDPSAVDALRLAYGLTDQGSPLQQYVTYLGNLLQGDFGRSISQFPTPVMDIVRMAAPWTIGLVGVTTVLAFLLGSALGVYSAWRRGTPLADAMPPIALFLNSMPYMFVGLGLLYLLAFKSSVFPLGNALDPFLKTWSPEWWSSMLRHAVLPALTLLVVSAGGWLITMRNNVMSVMGEDYIAFARAKGLTEKRLLHRYVLRNALLPSFTAFGMAMGFVVGGAILMEVVFSYPGLGLQLNNAVTTLDYPLMQALFFFIALAVLLANFIVDLLYVYVDPRVRDGKGT</sequence>
<keyword evidence="4 7" id="KW-0812">Transmembrane</keyword>
<comment type="caution">
    <text evidence="9">The sequence shown here is derived from an EMBL/GenBank/DDBJ whole genome shotgun (WGS) entry which is preliminary data.</text>
</comment>
<comment type="subcellular location">
    <subcellularLocation>
        <location evidence="1 7">Cell membrane</location>
        <topology evidence="1 7">Multi-pass membrane protein</topology>
    </subcellularLocation>
</comment>
<evidence type="ECO:0000313" key="10">
    <source>
        <dbReference type="Proteomes" id="UP001595803"/>
    </source>
</evidence>
<keyword evidence="5 7" id="KW-1133">Transmembrane helix</keyword>
<dbReference type="EMBL" id="JBHRZG010000024">
    <property type="protein sequence ID" value="MFC3835716.1"/>
    <property type="molecule type" value="Genomic_DNA"/>
</dbReference>
<dbReference type="RefSeq" id="WP_295815708.1">
    <property type="nucleotide sequence ID" value="NZ_JBHRZG010000024.1"/>
</dbReference>
<gene>
    <name evidence="9" type="ORF">ACFOSB_22860</name>
</gene>